<dbReference type="RefSeq" id="WP_093850847.1">
    <property type="nucleotide sequence ID" value="NZ_FOSG01000013.1"/>
</dbReference>
<sequence length="141" mass="15555">MAEGRGAGGDRSRDGSGGPEVRVRRVYEEAGPGDGRRVLVDRIWPRGLSRDAAELDEWCKDAAPSDGLRRWYGHAPERYAEFAGRYRAELEEAGRHEAVERLRESAGEGTLTLLTATRDVERSHAVVLAEVLRETARGAPD</sequence>
<keyword evidence="3" id="KW-1185">Reference proteome</keyword>
<organism evidence="2 3">
    <name type="scientific">Streptomyces pini</name>
    <dbReference type="NCBI Taxonomy" id="1520580"/>
    <lineage>
        <taxon>Bacteria</taxon>
        <taxon>Bacillati</taxon>
        <taxon>Actinomycetota</taxon>
        <taxon>Actinomycetes</taxon>
        <taxon>Kitasatosporales</taxon>
        <taxon>Streptomycetaceae</taxon>
        <taxon>Streptomyces</taxon>
    </lineage>
</organism>
<name>A0A1I4F347_9ACTN</name>
<reference evidence="3" key="1">
    <citation type="submission" date="2016-10" db="EMBL/GenBank/DDBJ databases">
        <authorList>
            <person name="Varghese N."/>
            <person name="Submissions S."/>
        </authorList>
    </citation>
    <scope>NUCLEOTIDE SEQUENCE [LARGE SCALE GENOMIC DNA]</scope>
    <source>
        <strain evidence="3">PL19</strain>
    </source>
</reference>
<gene>
    <name evidence="2" type="ORF">SAMN05192584_113102</name>
</gene>
<dbReference type="PANTHER" id="PTHR36849">
    <property type="entry name" value="CYTOPLASMIC PROTEIN-RELATED"/>
    <property type="match status" value="1"/>
</dbReference>
<accession>A0A1I4F347</accession>
<dbReference type="Proteomes" id="UP000198928">
    <property type="component" value="Unassembled WGS sequence"/>
</dbReference>
<dbReference type="Pfam" id="PF22752">
    <property type="entry name" value="DUF488-N3i"/>
    <property type="match status" value="1"/>
</dbReference>
<evidence type="ECO:0000313" key="3">
    <source>
        <dbReference type="Proteomes" id="UP000198928"/>
    </source>
</evidence>
<evidence type="ECO:0000256" key="1">
    <source>
        <dbReference type="SAM" id="MobiDB-lite"/>
    </source>
</evidence>
<dbReference type="AlphaFoldDB" id="A0A1I4F347"/>
<evidence type="ECO:0000313" key="2">
    <source>
        <dbReference type="EMBL" id="SFL12412.1"/>
    </source>
</evidence>
<protein>
    <submittedName>
        <fullName evidence="2">Uncharacterized conserved protein YeaO, DUF488 family</fullName>
    </submittedName>
</protein>
<dbReference type="PANTHER" id="PTHR36849:SF1">
    <property type="entry name" value="CYTOPLASMIC PROTEIN"/>
    <property type="match status" value="1"/>
</dbReference>
<dbReference type="OrthoDB" id="9790745at2"/>
<feature type="region of interest" description="Disordered" evidence="1">
    <location>
        <begin position="1"/>
        <end position="28"/>
    </location>
</feature>
<proteinExistence type="predicted"/>
<dbReference type="InterPro" id="IPR052552">
    <property type="entry name" value="YeaO-like"/>
</dbReference>
<dbReference type="EMBL" id="FOSG01000013">
    <property type="protein sequence ID" value="SFL12412.1"/>
    <property type="molecule type" value="Genomic_DNA"/>
</dbReference>